<dbReference type="PIRSF" id="PIRSF000398">
    <property type="entry name" value="M_m6A_EcoRV"/>
    <property type="match status" value="1"/>
</dbReference>
<evidence type="ECO:0000256" key="3">
    <source>
        <dbReference type="ARBA" id="ARBA00022603"/>
    </source>
</evidence>
<dbReference type="PRINTS" id="PR00505">
    <property type="entry name" value="D12N6MTFRASE"/>
</dbReference>
<dbReference type="GO" id="GO:0006298">
    <property type="term" value="P:mismatch repair"/>
    <property type="evidence" value="ECO:0007669"/>
    <property type="project" value="TreeGrafter"/>
</dbReference>
<dbReference type="Pfam" id="PF02086">
    <property type="entry name" value="MethyltransfD12"/>
    <property type="match status" value="1"/>
</dbReference>
<dbReference type="GO" id="GO:0032259">
    <property type="term" value="P:methylation"/>
    <property type="evidence" value="ECO:0007669"/>
    <property type="project" value="UniProtKB-KW"/>
</dbReference>
<evidence type="ECO:0000256" key="1">
    <source>
        <dbReference type="ARBA" id="ARBA00006594"/>
    </source>
</evidence>
<dbReference type="EMBL" id="DXCV01000043">
    <property type="protein sequence ID" value="HIY88302.1"/>
    <property type="molecule type" value="Genomic_DNA"/>
</dbReference>
<dbReference type="AlphaFoldDB" id="A0A9D1ZIB2"/>
<evidence type="ECO:0000313" key="8">
    <source>
        <dbReference type="EMBL" id="HIY88302.1"/>
    </source>
</evidence>
<comment type="caution">
    <text evidence="8">The sequence shown here is derived from an EMBL/GenBank/DDBJ whole genome shotgun (WGS) entry which is preliminary data.</text>
</comment>
<comment type="catalytic activity">
    <reaction evidence="6 7">
        <text>a 2'-deoxyadenosine in DNA + S-adenosyl-L-methionine = an N(6)-methyl-2'-deoxyadenosine in DNA + S-adenosyl-L-homocysteine + H(+)</text>
        <dbReference type="Rhea" id="RHEA:15197"/>
        <dbReference type="Rhea" id="RHEA-COMP:12418"/>
        <dbReference type="Rhea" id="RHEA-COMP:12419"/>
        <dbReference type="ChEBI" id="CHEBI:15378"/>
        <dbReference type="ChEBI" id="CHEBI:57856"/>
        <dbReference type="ChEBI" id="CHEBI:59789"/>
        <dbReference type="ChEBI" id="CHEBI:90615"/>
        <dbReference type="ChEBI" id="CHEBI:90616"/>
        <dbReference type="EC" id="2.1.1.72"/>
    </reaction>
</comment>
<evidence type="ECO:0000256" key="2">
    <source>
        <dbReference type="ARBA" id="ARBA00011900"/>
    </source>
</evidence>
<dbReference type="InterPro" id="IPR029063">
    <property type="entry name" value="SAM-dependent_MTases_sf"/>
</dbReference>
<evidence type="ECO:0000256" key="6">
    <source>
        <dbReference type="ARBA" id="ARBA00047942"/>
    </source>
</evidence>
<dbReference type="PANTHER" id="PTHR30481:SF3">
    <property type="entry name" value="DNA ADENINE METHYLASE"/>
    <property type="match status" value="1"/>
</dbReference>
<protein>
    <recommendedName>
        <fullName evidence="2 7">Site-specific DNA-methyltransferase (adenine-specific)</fullName>
        <ecNumber evidence="2 7">2.1.1.72</ecNumber>
    </recommendedName>
</protein>
<dbReference type="NCBIfam" id="TIGR00571">
    <property type="entry name" value="dam"/>
    <property type="match status" value="1"/>
</dbReference>
<evidence type="ECO:0000256" key="7">
    <source>
        <dbReference type="RuleBase" id="RU361257"/>
    </source>
</evidence>
<keyword evidence="4 7" id="KW-0808">Transferase</keyword>
<evidence type="ECO:0000256" key="5">
    <source>
        <dbReference type="ARBA" id="ARBA00022691"/>
    </source>
</evidence>
<dbReference type="GO" id="GO:0043565">
    <property type="term" value="F:sequence-specific DNA binding"/>
    <property type="evidence" value="ECO:0007669"/>
    <property type="project" value="TreeGrafter"/>
</dbReference>
<dbReference type="Gene3D" id="3.40.50.150">
    <property type="entry name" value="Vaccinia Virus protein VP39"/>
    <property type="match status" value="1"/>
</dbReference>
<dbReference type="GO" id="GO:0009007">
    <property type="term" value="F:site-specific DNA-methyltransferase (adenine-specific) activity"/>
    <property type="evidence" value="ECO:0007669"/>
    <property type="project" value="UniProtKB-UniRule"/>
</dbReference>
<sequence>MKAILKYRGGKSKEIPHLMWYVPRFSGRYIEPFFGGGALFFHLEPREALINDINTPLMRFYEGIRNDFKTVRCELDALERLYASNRADFDALKKQHPNERVEDKNERLYYSIRDMFNGKNPKAYSDASIYYFINKTAYSGMIRYNANGEFNVPFGRYQHLNTSNVSLSHSLLLRRARLFNGDYKQVFDMSRTEDFIFLDPPYDCTFSDYGNEEYKNGFDEESHRRLAEDFRNLPCKALMVIGLTPLTQELYGSYIVDEYDKNYAVNIRNRFKSSARHIIVANFRKHMGVAMMDNLHAGRYEERLTATPLMLFEKAEPYGISEK</sequence>
<keyword evidence="5 7" id="KW-0949">S-adenosyl-L-methionine</keyword>
<dbReference type="SUPFAM" id="SSF53335">
    <property type="entry name" value="S-adenosyl-L-methionine-dependent methyltransferases"/>
    <property type="match status" value="1"/>
</dbReference>
<dbReference type="InterPro" id="IPR012263">
    <property type="entry name" value="M_m6A_EcoRV"/>
</dbReference>
<evidence type="ECO:0000313" key="9">
    <source>
        <dbReference type="Proteomes" id="UP000886851"/>
    </source>
</evidence>
<dbReference type="PANTHER" id="PTHR30481">
    <property type="entry name" value="DNA ADENINE METHYLASE"/>
    <property type="match status" value="1"/>
</dbReference>
<comment type="similarity">
    <text evidence="1 7">Belongs to the N(4)/N(6)-methyltransferase family.</text>
</comment>
<dbReference type="InterPro" id="IPR002052">
    <property type="entry name" value="DNA_methylase_N6_adenine_CS"/>
</dbReference>
<reference evidence="8" key="2">
    <citation type="submission" date="2021-04" db="EMBL/GenBank/DDBJ databases">
        <authorList>
            <person name="Gilroy R."/>
        </authorList>
    </citation>
    <scope>NUCLEOTIDE SEQUENCE</scope>
    <source>
        <strain evidence="8">Gambia2-208</strain>
    </source>
</reference>
<dbReference type="GO" id="GO:1904047">
    <property type="term" value="F:S-adenosyl-L-methionine binding"/>
    <property type="evidence" value="ECO:0007669"/>
    <property type="project" value="TreeGrafter"/>
</dbReference>
<dbReference type="PROSITE" id="PS00092">
    <property type="entry name" value="N6_MTASE"/>
    <property type="match status" value="1"/>
</dbReference>
<evidence type="ECO:0000256" key="4">
    <source>
        <dbReference type="ARBA" id="ARBA00022679"/>
    </source>
</evidence>
<gene>
    <name evidence="8" type="ORF">H9824_06325</name>
</gene>
<accession>A0A9D1ZIB2</accession>
<proteinExistence type="inferred from homology"/>
<organism evidence="8 9">
    <name type="scientific">Candidatus Bacteroides pullicola</name>
    <dbReference type="NCBI Taxonomy" id="2838475"/>
    <lineage>
        <taxon>Bacteria</taxon>
        <taxon>Pseudomonadati</taxon>
        <taxon>Bacteroidota</taxon>
        <taxon>Bacteroidia</taxon>
        <taxon>Bacteroidales</taxon>
        <taxon>Bacteroidaceae</taxon>
        <taxon>Bacteroides</taxon>
    </lineage>
</organism>
<dbReference type="EC" id="2.1.1.72" evidence="2 7"/>
<keyword evidence="3 7" id="KW-0489">Methyltransferase</keyword>
<dbReference type="GO" id="GO:0009307">
    <property type="term" value="P:DNA restriction-modification system"/>
    <property type="evidence" value="ECO:0007669"/>
    <property type="project" value="InterPro"/>
</dbReference>
<dbReference type="Proteomes" id="UP000886851">
    <property type="component" value="Unassembled WGS sequence"/>
</dbReference>
<name>A0A9D1ZIB2_9BACE</name>
<dbReference type="InterPro" id="IPR023095">
    <property type="entry name" value="Ade_MeTrfase_dom_2"/>
</dbReference>
<dbReference type="InterPro" id="IPR012327">
    <property type="entry name" value="MeTrfase_D12"/>
</dbReference>
<reference evidence="8" key="1">
    <citation type="journal article" date="2021" name="PeerJ">
        <title>Extensive microbial diversity within the chicken gut microbiome revealed by metagenomics and culture.</title>
        <authorList>
            <person name="Gilroy R."/>
            <person name="Ravi A."/>
            <person name="Getino M."/>
            <person name="Pursley I."/>
            <person name="Horton D.L."/>
            <person name="Alikhan N.F."/>
            <person name="Baker D."/>
            <person name="Gharbi K."/>
            <person name="Hall N."/>
            <person name="Watson M."/>
            <person name="Adriaenssens E.M."/>
            <person name="Foster-Nyarko E."/>
            <person name="Jarju S."/>
            <person name="Secka A."/>
            <person name="Antonio M."/>
            <person name="Oren A."/>
            <person name="Chaudhuri R.R."/>
            <person name="La Ragione R."/>
            <person name="Hildebrand F."/>
            <person name="Pallen M.J."/>
        </authorList>
    </citation>
    <scope>NUCLEOTIDE SEQUENCE</scope>
    <source>
        <strain evidence="8">Gambia2-208</strain>
    </source>
</reference>
<dbReference type="Gene3D" id="1.10.1020.10">
    <property type="entry name" value="Adenine-specific Methyltransferase, Domain 2"/>
    <property type="match status" value="1"/>
</dbReference>